<organism evidence="3 4">
    <name type="scientific">Litoreibacter janthinus</name>
    <dbReference type="NCBI Taxonomy" id="670154"/>
    <lineage>
        <taxon>Bacteria</taxon>
        <taxon>Pseudomonadati</taxon>
        <taxon>Pseudomonadota</taxon>
        <taxon>Alphaproteobacteria</taxon>
        <taxon>Rhodobacterales</taxon>
        <taxon>Roseobacteraceae</taxon>
        <taxon>Litoreibacter</taxon>
    </lineage>
</organism>
<dbReference type="STRING" id="670154.SAMN04488002_0013"/>
<dbReference type="Proteomes" id="UP000199658">
    <property type="component" value="Unassembled WGS sequence"/>
</dbReference>
<name>A0A1I6FPI1_9RHOB</name>
<proteinExistence type="predicted"/>
<reference evidence="4" key="1">
    <citation type="submission" date="2016-10" db="EMBL/GenBank/DDBJ databases">
        <authorList>
            <person name="Varghese N."/>
            <person name="Submissions S."/>
        </authorList>
    </citation>
    <scope>NUCLEOTIDE SEQUENCE [LARGE SCALE GENOMIC DNA]</scope>
    <source>
        <strain evidence="4">DSM 26921</strain>
    </source>
</reference>
<dbReference type="EMBL" id="FOYO01000001">
    <property type="protein sequence ID" value="SFR31836.1"/>
    <property type="molecule type" value="Genomic_DNA"/>
</dbReference>
<evidence type="ECO:0000313" key="3">
    <source>
        <dbReference type="EMBL" id="SFR31836.1"/>
    </source>
</evidence>
<sequence length="303" mass="34173">MNAGLDMNDAPQDPPRTEDLPYDHPEYVAYDKRNLSYANTFTNPWKANTIRVMELITGKLHLLYLIRKFERGGVRFGQGFWRDALDVMGIELQTPQEQIDNIPKDGPVIFVANHPHGLVDGMVLADLIGRVRTDYKILTRSLLTGVNAIDMFMIPVPFPHEEDALQQNLEMRRKAMEHLKEGGAIVLFPSGVVATSETAFGPAIEAEWNPFTAKMIHRSGAKVVPIYFPGQNSRAYQIANRISATLRQGLLIYEVRHALYKPQAPIVGEAIDPEEIKNWSSNPRGFVAWLREKTLSLKAQAKK</sequence>
<accession>A0A1I6FPI1</accession>
<evidence type="ECO:0000256" key="1">
    <source>
        <dbReference type="SAM" id="MobiDB-lite"/>
    </source>
</evidence>
<dbReference type="InterPro" id="IPR045746">
    <property type="entry name" value="ACT14924-like_Acyltransf_dom"/>
</dbReference>
<dbReference type="SUPFAM" id="SSF69593">
    <property type="entry name" value="Glycerol-3-phosphate (1)-acyltransferase"/>
    <property type="match status" value="1"/>
</dbReference>
<dbReference type="AlphaFoldDB" id="A0A1I6FPI1"/>
<dbReference type="SMART" id="SM00563">
    <property type="entry name" value="PlsC"/>
    <property type="match status" value="1"/>
</dbReference>
<dbReference type="GO" id="GO:0016746">
    <property type="term" value="F:acyltransferase activity"/>
    <property type="evidence" value="ECO:0007669"/>
    <property type="project" value="InterPro"/>
</dbReference>
<gene>
    <name evidence="3" type="ORF">SAMN04488002_0013</name>
</gene>
<dbReference type="Pfam" id="PF19576">
    <property type="entry name" value="Acyltransf_2"/>
    <property type="match status" value="1"/>
</dbReference>
<protein>
    <submittedName>
        <fullName evidence="3">Putative hemolysin</fullName>
    </submittedName>
</protein>
<evidence type="ECO:0000313" key="4">
    <source>
        <dbReference type="Proteomes" id="UP000199658"/>
    </source>
</evidence>
<dbReference type="CDD" id="cd07986">
    <property type="entry name" value="LPLAT_ACT14924-like"/>
    <property type="match status" value="1"/>
</dbReference>
<dbReference type="InterPro" id="IPR002123">
    <property type="entry name" value="Plipid/glycerol_acylTrfase"/>
</dbReference>
<keyword evidence="4" id="KW-1185">Reference proteome</keyword>
<feature type="domain" description="Phospholipid/glycerol acyltransferase" evidence="2">
    <location>
        <begin position="108"/>
        <end position="231"/>
    </location>
</feature>
<feature type="region of interest" description="Disordered" evidence="1">
    <location>
        <begin position="1"/>
        <end position="22"/>
    </location>
</feature>
<evidence type="ECO:0000259" key="2">
    <source>
        <dbReference type="SMART" id="SM00563"/>
    </source>
</evidence>